<dbReference type="Gene3D" id="1.10.1410.40">
    <property type="match status" value="1"/>
</dbReference>
<dbReference type="PROSITE" id="PS50005">
    <property type="entry name" value="TPR"/>
    <property type="match status" value="1"/>
</dbReference>
<evidence type="ECO:0000313" key="6">
    <source>
        <dbReference type="Proteomes" id="UP001634394"/>
    </source>
</evidence>
<accession>A0ABD3UEA5</accession>
<dbReference type="Pfam" id="PF03281">
    <property type="entry name" value="Mab-21"/>
    <property type="match status" value="1"/>
</dbReference>
<keyword evidence="2" id="KW-0802">TPR repeat</keyword>
<evidence type="ECO:0000256" key="1">
    <source>
        <dbReference type="ARBA" id="ARBA00008307"/>
    </source>
</evidence>
<dbReference type="EMBL" id="JBJQND010000016">
    <property type="protein sequence ID" value="KAL3847834.1"/>
    <property type="molecule type" value="Genomic_DNA"/>
</dbReference>
<evidence type="ECO:0000313" key="5">
    <source>
        <dbReference type="EMBL" id="KAL3847834.1"/>
    </source>
</evidence>
<feature type="domain" description="Mab-21-like nucleotidyltransferase" evidence="3">
    <location>
        <begin position="162"/>
        <end position="245"/>
    </location>
</feature>
<gene>
    <name evidence="5" type="ORF">ACJMK2_018725</name>
</gene>
<dbReference type="InterPro" id="IPR046906">
    <property type="entry name" value="Mab-21_HhH/H2TH-like"/>
</dbReference>
<dbReference type="Pfam" id="PF20266">
    <property type="entry name" value="Mab-21_C"/>
    <property type="match status" value="1"/>
</dbReference>
<sequence>MSHQLPGNYFSVSERLSHIMDSVGYARKDRERKVTFAIDIEVFHNVDSYFTGNRRYYVFGSRSEGSTGPDLQSDIDYLFLRNTIKVVTDLSQCNPEMDNLLMVKDNHTHPGYVILQHIIISPDSTPVPVCGEKNNKNNITIDSLNRTVATNAMYTELGNVSGPAFHIHNGHKELSIDTVYAMLCTEWPKEENEWFLRRRIHGWPTPVHIENARKCGCFVTPVGHPHSSECHIEWRLSFSIAERELTRSFEDTTMKVYILLKMIRKTYIKPFVGDAFSSYHCKVCMLWMRERIPGHMWINQNLLQCLILCIRQLHEWATAFFCPDYFIITNNIYDRKIIGPIRNTLVQILGNLLSSNCTFLHGIQCCNLGYHLKYQTSRFDDCTKMVDDETFIHILTLQVAYDCRVYIFKYIPQHYSTLLDDLDRLMCATKCLPYIRQYPLRHAMMILFSQLGFHIATICKENAHILSREQVCYLVSLASGCLSLGINSDATSVRLKLCGLGMDLGNHNLIETSLQHISDSHMRYMYSKTFNVSVILACNYASHKEKLLSNEYNIEELLKTQTSYSVIYLPTEMSITPKPLRMEMFRSIGAPSELRHKHFDSWFEWCVVDSLICLYFFQYLNFSRQRKERHTQMAMDNMIHVIRTEPGIPHRDTAFNLLGYSFMQENQLTNAFRCFVQSLNIRPHHNAAKFYLGIIFNRIVFNKIHDNDRGHKL</sequence>
<feature type="domain" description="Mab-21-like HhH/H2TH-like" evidence="4">
    <location>
        <begin position="256"/>
        <end position="334"/>
    </location>
</feature>
<name>A0ABD3UEA5_SINWO</name>
<dbReference type="Gene3D" id="1.25.40.10">
    <property type="entry name" value="Tetratricopeptide repeat domain"/>
    <property type="match status" value="1"/>
</dbReference>
<keyword evidence="6" id="KW-1185">Reference proteome</keyword>
<comment type="caution">
    <text evidence="5">The sequence shown here is derived from an EMBL/GenBank/DDBJ whole genome shotgun (WGS) entry which is preliminary data.</text>
</comment>
<dbReference type="InterPro" id="IPR011990">
    <property type="entry name" value="TPR-like_helical_dom_sf"/>
</dbReference>
<evidence type="ECO:0000259" key="3">
    <source>
        <dbReference type="Pfam" id="PF03281"/>
    </source>
</evidence>
<dbReference type="AlphaFoldDB" id="A0ABD3UEA5"/>
<protein>
    <submittedName>
        <fullName evidence="5">Uncharacterized protein</fullName>
    </submittedName>
</protein>
<dbReference type="PANTHER" id="PTHR10656">
    <property type="entry name" value="CELL FATE DETERMINING PROTEIN MAB21-RELATED"/>
    <property type="match status" value="1"/>
</dbReference>
<dbReference type="InterPro" id="IPR019734">
    <property type="entry name" value="TPR_rpt"/>
</dbReference>
<feature type="repeat" description="TPR" evidence="2">
    <location>
        <begin position="652"/>
        <end position="685"/>
    </location>
</feature>
<dbReference type="InterPro" id="IPR024810">
    <property type="entry name" value="MAB21L/cGLR"/>
</dbReference>
<evidence type="ECO:0000256" key="2">
    <source>
        <dbReference type="PROSITE-ProRule" id="PRU00339"/>
    </source>
</evidence>
<proteinExistence type="inferred from homology"/>
<dbReference type="PANTHER" id="PTHR10656:SF69">
    <property type="entry name" value="MAB-21-LIKE HHH_H2TH-LIKE DOMAIN-CONTAINING PROTEIN"/>
    <property type="match status" value="1"/>
</dbReference>
<organism evidence="5 6">
    <name type="scientific">Sinanodonta woodiana</name>
    <name type="common">Chinese pond mussel</name>
    <name type="synonym">Anodonta woodiana</name>
    <dbReference type="NCBI Taxonomy" id="1069815"/>
    <lineage>
        <taxon>Eukaryota</taxon>
        <taxon>Metazoa</taxon>
        <taxon>Spiralia</taxon>
        <taxon>Lophotrochozoa</taxon>
        <taxon>Mollusca</taxon>
        <taxon>Bivalvia</taxon>
        <taxon>Autobranchia</taxon>
        <taxon>Heteroconchia</taxon>
        <taxon>Palaeoheterodonta</taxon>
        <taxon>Unionida</taxon>
        <taxon>Unionoidea</taxon>
        <taxon>Unionidae</taxon>
        <taxon>Unioninae</taxon>
        <taxon>Sinanodonta</taxon>
    </lineage>
</organism>
<reference evidence="5 6" key="1">
    <citation type="submission" date="2024-11" db="EMBL/GenBank/DDBJ databases">
        <title>Chromosome-level genome assembly of the freshwater bivalve Anodonta woodiana.</title>
        <authorList>
            <person name="Chen X."/>
        </authorList>
    </citation>
    <scope>NUCLEOTIDE SEQUENCE [LARGE SCALE GENOMIC DNA]</scope>
    <source>
        <strain evidence="5">MN2024</strain>
        <tissue evidence="5">Gills</tissue>
    </source>
</reference>
<dbReference type="Proteomes" id="UP001634394">
    <property type="component" value="Unassembled WGS sequence"/>
</dbReference>
<dbReference type="InterPro" id="IPR046903">
    <property type="entry name" value="Mab-21-like_nuc_Trfase"/>
</dbReference>
<comment type="similarity">
    <text evidence="1">Belongs to the mab-21 family.</text>
</comment>
<evidence type="ECO:0000259" key="4">
    <source>
        <dbReference type="Pfam" id="PF20266"/>
    </source>
</evidence>
<dbReference type="SMART" id="SM01265">
    <property type="entry name" value="Mab-21"/>
    <property type="match status" value="1"/>
</dbReference>